<dbReference type="GO" id="GO:0140359">
    <property type="term" value="F:ABC-type transporter activity"/>
    <property type="evidence" value="ECO:0007669"/>
    <property type="project" value="InterPro"/>
</dbReference>
<keyword evidence="5" id="KW-0547">Nucleotide-binding</keyword>
<dbReference type="FunFam" id="3.40.50.300:FF:000221">
    <property type="entry name" value="Multidrug ABC transporter ATP-binding protein"/>
    <property type="match status" value="1"/>
</dbReference>
<dbReference type="Gene3D" id="3.40.50.300">
    <property type="entry name" value="P-loop containing nucleotide triphosphate hydrolases"/>
    <property type="match status" value="1"/>
</dbReference>
<keyword evidence="6 12" id="KW-0067">ATP-binding</keyword>
<dbReference type="STRING" id="679192.HMPREF9013_1374"/>
<dbReference type="RefSeq" id="WP_006627489.1">
    <property type="nucleotide sequence ID" value="NZ_ADFR01000015.1"/>
</dbReference>
<proteinExistence type="predicted"/>
<reference evidence="13" key="1">
    <citation type="submission" date="2009-12" db="EMBL/GenBank/DDBJ databases">
        <title>Sequence of Clostridiales genomosp. BVAB3 str. UPII9-5.</title>
        <authorList>
            <person name="Madupu R."/>
            <person name="Durkin A.S."/>
            <person name="Torralba M."/>
            <person name="Methe B."/>
            <person name="Sutton G.G."/>
            <person name="Strausberg R.L."/>
            <person name="Nelson K.E."/>
        </authorList>
    </citation>
    <scope>NUCLEOTIDE SEQUENCE [LARGE SCALE GENOMIC DNA]</scope>
    <source>
        <strain evidence="13">W1219</strain>
    </source>
</reference>
<dbReference type="InterPro" id="IPR039421">
    <property type="entry name" value="Type_1_exporter"/>
</dbReference>
<feature type="transmembrane region" description="Helical" evidence="9">
    <location>
        <begin position="151"/>
        <end position="173"/>
    </location>
</feature>
<dbReference type="InterPro" id="IPR036640">
    <property type="entry name" value="ABC1_TM_sf"/>
</dbReference>
<evidence type="ECO:0000256" key="2">
    <source>
        <dbReference type="ARBA" id="ARBA00022448"/>
    </source>
</evidence>
<dbReference type="SUPFAM" id="SSF90123">
    <property type="entry name" value="ABC transporter transmembrane region"/>
    <property type="match status" value="1"/>
</dbReference>
<dbReference type="InterPro" id="IPR017871">
    <property type="entry name" value="ABC_transporter-like_CS"/>
</dbReference>
<evidence type="ECO:0000256" key="9">
    <source>
        <dbReference type="SAM" id="Phobius"/>
    </source>
</evidence>
<evidence type="ECO:0000313" key="12">
    <source>
        <dbReference type="EMBL" id="EFC05349.1"/>
    </source>
</evidence>
<dbReference type="GO" id="GO:0005886">
    <property type="term" value="C:plasma membrane"/>
    <property type="evidence" value="ECO:0007669"/>
    <property type="project" value="UniProtKB-SubCell"/>
</dbReference>
<gene>
    <name evidence="12" type="ORF">HMPREF9013_1374</name>
</gene>
<dbReference type="AlphaFoldDB" id="D2MQ26"/>
<dbReference type="Pfam" id="PF00664">
    <property type="entry name" value="ABC_membrane"/>
    <property type="match status" value="1"/>
</dbReference>
<evidence type="ECO:0000259" key="11">
    <source>
        <dbReference type="PROSITE" id="PS50929"/>
    </source>
</evidence>
<keyword evidence="13" id="KW-1185">Reference proteome</keyword>
<feature type="transmembrane region" description="Helical" evidence="9">
    <location>
        <begin position="237"/>
        <end position="259"/>
    </location>
</feature>
<dbReference type="InterPro" id="IPR003439">
    <property type="entry name" value="ABC_transporter-like_ATP-bd"/>
</dbReference>
<dbReference type="SMART" id="SM00382">
    <property type="entry name" value="AAA"/>
    <property type="match status" value="1"/>
</dbReference>
<evidence type="ECO:0000256" key="5">
    <source>
        <dbReference type="ARBA" id="ARBA00022741"/>
    </source>
</evidence>
<dbReference type="Proteomes" id="UP000005017">
    <property type="component" value="Unassembled WGS sequence"/>
</dbReference>
<accession>D2MQ26</accession>
<organism evidence="12 13">
    <name type="scientific">Bulleidia extructa W1219</name>
    <dbReference type="NCBI Taxonomy" id="679192"/>
    <lineage>
        <taxon>Bacteria</taxon>
        <taxon>Bacillati</taxon>
        <taxon>Bacillota</taxon>
        <taxon>Erysipelotrichia</taxon>
        <taxon>Erysipelotrichales</taxon>
        <taxon>Erysipelotrichaceae</taxon>
        <taxon>Bulleidia</taxon>
    </lineage>
</organism>
<keyword evidence="8 9" id="KW-0472">Membrane</keyword>
<comment type="caution">
    <text evidence="12">The sequence shown here is derived from an EMBL/GenBank/DDBJ whole genome shotgun (WGS) entry which is preliminary data.</text>
</comment>
<dbReference type="PROSITE" id="PS50929">
    <property type="entry name" value="ABC_TM1F"/>
    <property type="match status" value="1"/>
</dbReference>
<evidence type="ECO:0000256" key="3">
    <source>
        <dbReference type="ARBA" id="ARBA00022475"/>
    </source>
</evidence>
<keyword evidence="3" id="KW-1003">Cell membrane</keyword>
<evidence type="ECO:0000256" key="7">
    <source>
        <dbReference type="ARBA" id="ARBA00022989"/>
    </source>
</evidence>
<dbReference type="EMBL" id="ADFR01000015">
    <property type="protein sequence ID" value="EFC05349.1"/>
    <property type="molecule type" value="Genomic_DNA"/>
</dbReference>
<keyword evidence="2" id="KW-0813">Transport</keyword>
<feature type="domain" description="ABC transmembrane type-1" evidence="11">
    <location>
        <begin position="16"/>
        <end position="298"/>
    </location>
</feature>
<evidence type="ECO:0000313" key="13">
    <source>
        <dbReference type="Proteomes" id="UP000005017"/>
    </source>
</evidence>
<dbReference type="InterPro" id="IPR011527">
    <property type="entry name" value="ABC1_TM_dom"/>
</dbReference>
<dbReference type="PROSITE" id="PS50893">
    <property type="entry name" value="ABC_TRANSPORTER_2"/>
    <property type="match status" value="1"/>
</dbReference>
<dbReference type="PANTHER" id="PTHR24221:SF654">
    <property type="entry name" value="ATP-BINDING CASSETTE SUB-FAMILY B MEMBER 6"/>
    <property type="match status" value="1"/>
</dbReference>
<feature type="transmembrane region" description="Helical" evidence="9">
    <location>
        <begin position="123"/>
        <end position="145"/>
    </location>
</feature>
<feature type="transmembrane region" description="Helical" evidence="9">
    <location>
        <begin position="16"/>
        <end position="40"/>
    </location>
</feature>
<dbReference type="GO" id="GO:0016887">
    <property type="term" value="F:ATP hydrolysis activity"/>
    <property type="evidence" value="ECO:0007669"/>
    <property type="project" value="InterPro"/>
</dbReference>
<dbReference type="Gene3D" id="1.20.1560.10">
    <property type="entry name" value="ABC transporter type 1, transmembrane domain"/>
    <property type="match status" value="1"/>
</dbReference>
<keyword evidence="7 9" id="KW-1133">Transmembrane helix</keyword>
<evidence type="ECO:0000259" key="10">
    <source>
        <dbReference type="PROSITE" id="PS50893"/>
    </source>
</evidence>
<feature type="transmembrane region" description="Helical" evidence="9">
    <location>
        <begin position="52"/>
        <end position="72"/>
    </location>
</feature>
<dbReference type="GO" id="GO:0005524">
    <property type="term" value="F:ATP binding"/>
    <property type="evidence" value="ECO:0007669"/>
    <property type="project" value="UniProtKB-KW"/>
</dbReference>
<evidence type="ECO:0000256" key="6">
    <source>
        <dbReference type="ARBA" id="ARBA00022840"/>
    </source>
</evidence>
<dbReference type="PANTHER" id="PTHR24221">
    <property type="entry name" value="ATP-BINDING CASSETTE SUB-FAMILY B"/>
    <property type="match status" value="1"/>
</dbReference>
<evidence type="ECO:0000256" key="1">
    <source>
        <dbReference type="ARBA" id="ARBA00004651"/>
    </source>
</evidence>
<comment type="subcellular location">
    <subcellularLocation>
        <location evidence="1">Cell membrane</location>
        <topology evidence="1">Multi-pass membrane protein</topology>
    </subcellularLocation>
</comment>
<evidence type="ECO:0000256" key="8">
    <source>
        <dbReference type="ARBA" id="ARBA00023136"/>
    </source>
</evidence>
<dbReference type="InterPro" id="IPR003593">
    <property type="entry name" value="AAA+_ATPase"/>
</dbReference>
<feature type="domain" description="ABC transporter" evidence="10">
    <location>
        <begin position="325"/>
        <end position="559"/>
    </location>
</feature>
<dbReference type="Pfam" id="PF00005">
    <property type="entry name" value="ABC_tran"/>
    <property type="match status" value="1"/>
</dbReference>
<dbReference type="OrthoDB" id="9771903at2"/>
<protein>
    <submittedName>
        <fullName evidence="12">ABC transporter, ATP-binding protein</fullName>
    </submittedName>
</protein>
<dbReference type="eggNOG" id="COG4988">
    <property type="taxonomic scope" value="Bacteria"/>
</dbReference>
<sequence>MLLIDRLLMEYGKRSWLWIVGIVGLRLFILVGITQFSLLLGKVLATMTVSTIGFVIGLCLSISLFILLVSLVQGELEYQLQARTRTMMRNEMVKKTLELDSGQLEEIGPTSSSIAALDAVEMALPYVSVYLPSLVYSFVAPLYLFFEVCKYQIGIAYILLAVSWLLLPIHNLFRKNIERLRKKYWLSLEMMTRLYLDGLRGMTTLKIYNQSKAHVKKLEQYSQELNRDIHAFMKINFSSFLVTEWIMYGTLFLVVLWGIQSQLSLANNLSLLLLGYAYFASIRQLMSATHDALTAISASTKMQSILQKKTARVYEFIPANQEEGIQFENVSFSYEGRNEVIQDLNLDIKKGEVLALVGLSGCGKSTIASLALRFIDPKKGHIRLDGQDYRSLSEEILRKKLVMVPQRVHIFSGTIRSNLMLGKETASDEELFAVLKKVRLEDFVKTLPHQLDEEVGENGSRLSGGQKQKLGMARALLSDAPYMVLDEATSAVDPKNEEEIWRIIHTLFHEKTLLLISHRLSTIQQADRIVVMEEGKIVEEGTHDQLMANAGLYAQMVDQQEALEGGFGD</sequence>
<dbReference type="InterPro" id="IPR027417">
    <property type="entry name" value="P-loop_NTPase"/>
</dbReference>
<dbReference type="SUPFAM" id="SSF52540">
    <property type="entry name" value="P-loop containing nucleoside triphosphate hydrolases"/>
    <property type="match status" value="1"/>
</dbReference>
<dbReference type="GO" id="GO:0034040">
    <property type="term" value="F:ATPase-coupled lipid transmembrane transporter activity"/>
    <property type="evidence" value="ECO:0007669"/>
    <property type="project" value="TreeGrafter"/>
</dbReference>
<keyword evidence="4 9" id="KW-0812">Transmembrane</keyword>
<name>D2MQ26_9FIRM</name>
<evidence type="ECO:0000256" key="4">
    <source>
        <dbReference type="ARBA" id="ARBA00022692"/>
    </source>
</evidence>
<dbReference type="PROSITE" id="PS00211">
    <property type="entry name" value="ABC_TRANSPORTER_1"/>
    <property type="match status" value="1"/>
</dbReference>